<dbReference type="RefSeq" id="WP_147189057.1">
    <property type="nucleotide sequence ID" value="NZ_CP042435.1"/>
</dbReference>
<reference evidence="1 2" key="1">
    <citation type="journal article" date="2016" name="Int. J. Syst. Evol. Microbiol.">
        <title>Panacibacter ginsenosidivorans gen. nov., sp. nov., with ginsenoside converting activity isolated from soil of a ginseng field.</title>
        <authorList>
            <person name="Siddiqi M.Z."/>
            <person name="Muhammad Shafi S."/>
            <person name="Choi K.D."/>
            <person name="Im W.T."/>
        </authorList>
    </citation>
    <scope>NUCLEOTIDE SEQUENCE [LARGE SCALE GENOMIC DNA]</scope>
    <source>
        <strain evidence="1 2">Gsoil1550</strain>
    </source>
</reference>
<protein>
    <submittedName>
        <fullName evidence="1">Uncharacterized protein</fullName>
    </submittedName>
</protein>
<dbReference type="Proteomes" id="UP000321533">
    <property type="component" value="Chromosome"/>
</dbReference>
<evidence type="ECO:0000313" key="1">
    <source>
        <dbReference type="EMBL" id="QEC67250.1"/>
    </source>
</evidence>
<dbReference type="AlphaFoldDB" id="A0A5B8V6Y5"/>
<organism evidence="1 2">
    <name type="scientific">Panacibacter ginsenosidivorans</name>
    <dbReference type="NCBI Taxonomy" id="1813871"/>
    <lineage>
        <taxon>Bacteria</taxon>
        <taxon>Pseudomonadati</taxon>
        <taxon>Bacteroidota</taxon>
        <taxon>Chitinophagia</taxon>
        <taxon>Chitinophagales</taxon>
        <taxon>Chitinophagaceae</taxon>
        <taxon>Panacibacter</taxon>
    </lineage>
</organism>
<evidence type="ECO:0000313" key="2">
    <source>
        <dbReference type="Proteomes" id="UP000321533"/>
    </source>
</evidence>
<dbReference type="EMBL" id="CP042435">
    <property type="protein sequence ID" value="QEC67250.1"/>
    <property type="molecule type" value="Genomic_DNA"/>
</dbReference>
<dbReference type="KEGG" id="pgin:FRZ67_08060"/>
<accession>A0A5B8V6Y5</accession>
<proteinExistence type="predicted"/>
<sequence length="146" mass="17074">MDNKIEFRNLELIKSGLKISVWKCSVDFFIKRLNKLENSTAISQKPYFIRPTYTNAPFNSNVTTGLIVLLNDENVREYVAILEMEVMLSRNDEPIKEANDLWLLNQYALSIFESQIKQNGIVDKNENLIIVPIVEFSQIDFQDWIR</sequence>
<keyword evidence="2" id="KW-1185">Reference proteome</keyword>
<name>A0A5B8V6Y5_9BACT</name>
<gene>
    <name evidence="1" type="ORF">FRZ67_08060</name>
</gene>